<gene>
    <name evidence="1" type="ORF">EHEKIMEA_00263</name>
</gene>
<protein>
    <submittedName>
        <fullName evidence="1">Uncharacterized protein</fullName>
    </submittedName>
</protein>
<dbReference type="EMBL" id="OM638103">
    <property type="protein sequence ID" value="UNY47145.1"/>
    <property type="molecule type" value="Genomic_DNA"/>
</dbReference>
<evidence type="ECO:0000313" key="2">
    <source>
        <dbReference type="Proteomes" id="UP000832072"/>
    </source>
</evidence>
<organism evidence="1 2">
    <name type="scientific">Cronobacter phage LPCS28</name>
    <dbReference type="NCBI Taxonomy" id="2924885"/>
    <lineage>
        <taxon>Viruses</taxon>
        <taxon>Duplodnaviria</taxon>
        <taxon>Heunggongvirae</taxon>
        <taxon>Uroviricota</taxon>
        <taxon>Caudoviricetes</taxon>
        <taxon>Pantevenvirales</taxon>
        <taxon>Straboviridae</taxon>
        <taxon>Nanhuvirus</taxon>
        <taxon>Nanhuvirus LPCS28</taxon>
    </lineage>
</organism>
<reference evidence="1 2" key="1">
    <citation type="submission" date="2022-02" db="EMBL/GenBank/DDBJ databases">
        <authorList>
            <person name="Tian F."/>
            <person name="Li J."/>
            <person name="Li F."/>
            <person name="Tong Y."/>
        </authorList>
    </citation>
    <scope>NUCLEOTIDE SEQUENCE [LARGE SCALE GENOMIC DNA]</scope>
</reference>
<sequence>MNEKQIKRFFETYKYPVTVVMNDDRVIDVMNHHFHISEGVDGRLWMSYTETNGELIEYDFNYDIDSLYSMIIAGWSITHDFSNMIGNLLKTEITKELDDQMITLFEK</sequence>
<evidence type="ECO:0000313" key="1">
    <source>
        <dbReference type="EMBL" id="UNY47145.1"/>
    </source>
</evidence>
<keyword evidence="2" id="KW-1185">Reference proteome</keyword>
<name>A0AAE9GAX2_9CAUD</name>
<proteinExistence type="predicted"/>
<accession>A0AAE9GAX2</accession>
<dbReference type="Proteomes" id="UP000832072">
    <property type="component" value="Segment"/>
</dbReference>